<accession>A0A543FSR8</accession>
<evidence type="ECO:0000313" key="2">
    <source>
        <dbReference type="Proteomes" id="UP000319818"/>
    </source>
</evidence>
<comment type="caution">
    <text evidence="1">The sequence shown here is derived from an EMBL/GenBank/DDBJ whole genome shotgun (WGS) entry which is preliminary data.</text>
</comment>
<proteinExistence type="predicted"/>
<dbReference type="RefSeq" id="WP_170225744.1">
    <property type="nucleotide sequence ID" value="NZ_VFPH01000002.1"/>
</dbReference>
<dbReference type="Proteomes" id="UP000319818">
    <property type="component" value="Unassembled WGS sequence"/>
</dbReference>
<evidence type="ECO:0000313" key="1">
    <source>
        <dbReference type="EMBL" id="TQM36875.1"/>
    </source>
</evidence>
<reference evidence="1 2" key="1">
    <citation type="submission" date="2019-06" db="EMBL/GenBank/DDBJ databases">
        <title>Sequencing the genomes of 1000 actinobacteria strains.</title>
        <authorList>
            <person name="Klenk H.-P."/>
        </authorList>
    </citation>
    <scope>NUCLEOTIDE SEQUENCE [LARGE SCALE GENOMIC DNA]</scope>
    <source>
        <strain evidence="1 2">DSM 45511</strain>
    </source>
</reference>
<sequence length="50" mass="5658">MSAVVRVLIQCENVFNVARRGTWNDLFGPLIFLISQRYFIQGITVDGLEG</sequence>
<name>A0A543FSR8_9PSEU</name>
<protein>
    <submittedName>
        <fullName evidence="1">Uncharacterized protein</fullName>
    </submittedName>
</protein>
<dbReference type="AlphaFoldDB" id="A0A543FSR8"/>
<dbReference type="EMBL" id="VFPH01000002">
    <property type="protein sequence ID" value="TQM36875.1"/>
    <property type="molecule type" value="Genomic_DNA"/>
</dbReference>
<keyword evidence="2" id="KW-1185">Reference proteome</keyword>
<gene>
    <name evidence="1" type="ORF">FB388_4062</name>
</gene>
<organism evidence="1 2">
    <name type="scientific">Pseudonocardia cypriaca</name>
    <dbReference type="NCBI Taxonomy" id="882449"/>
    <lineage>
        <taxon>Bacteria</taxon>
        <taxon>Bacillati</taxon>
        <taxon>Actinomycetota</taxon>
        <taxon>Actinomycetes</taxon>
        <taxon>Pseudonocardiales</taxon>
        <taxon>Pseudonocardiaceae</taxon>
        <taxon>Pseudonocardia</taxon>
    </lineage>
</organism>